<gene>
    <name evidence="8" type="ORF">NYR97_15475</name>
</gene>
<dbReference type="SMART" id="SM00448">
    <property type="entry name" value="REC"/>
    <property type="match status" value="2"/>
</dbReference>
<dbReference type="PANTHER" id="PTHR43065">
    <property type="entry name" value="SENSOR HISTIDINE KINASE"/>
    <property type="match status" value="1"/>
</dbReference>
<dbReference type="PROSITE" id="PS50112">
    <property type="entry name" value="PAS"/>
    <property type="match status" value="1"/>
</dbReference>
<dbReference type="Gene3D" id="3.30.565.10">
    <property type="entry name" value="Histidine kinase-like ATPase, C-terminal domain"/>
    <property type="match status" value="1"/>
</dbReference>
<dbReference type="InterPro" id="IPR001789">
    <property type="entry name" value="Sig_transdc_resp-reg_receiver"/>
</dbReference>
<feature type="domain" description="PAS" evidence="7">
    <location>
        <begin position="135"/>
        <end position="171"/>
    </location>
</feature>
<evidence type="ECO:0000256" key="4">
    <source>
        <dbReference type="PROSITE-ProRule" id="PRU00169"/>
    </source>
</evidence>
<dbReference type="AlphaFoldDB" id="A0AAU0B9K0"/>
<dbReference type="InterPro" id="IPR036890">
    <property type="entry name" value="HATPase_C_sf"/>
</dbReference>
<evidence type="ECO:0000259" key="6">
    <source>
        <dbReference type="PROSITE" id="PS50110"/>
    </source>
</evidence>
<dbReference type="GO" id="GO:0000155">
    <property type="term" value="F:phosphorelay sensor kinase activity"/>
    <property type="evidence" value="ECO:0007669"/>
    <property type="project" value="InterPro"/>
</dbReference>
<dbReference type="InterPro" id="IPR004358">
    <property type="entry name" value="Sig_transdc_His_kin-like_C"/>
</dbReference>
<keyword evidence="9" id="KW-1185">Reference proteome</keyword>
<dbReference type="Pfam" id="PF08448">
    <property type="entry name" value="PAS_4"/>
    <property type="match status" value="1"/>
</dbReference>
<dbReference type="SMART" id="SM00388">
    <property type="entry name" value="HisKA"/>
    <property type="match status" value="1"/>
</dbReference>
<evidence type="ECO:0000259" key="5">
    <source>
        <dbReference type="PROSITE" id="PS50109"/>
    </source>
</evidence>
<evidence type="ECO:0000256" key="2">
    <source>
        <dbReference type="ARBA" id="ARBA00012438"/>
    </source>
</evidence>
<dbReference type="InterPro" id="IPR000014">
    <property type="entry name" value="PAS"/>
</dbReference>
<evidence type="ECO:0000259" key="7">
    <source>
        <dbReference type="PROSITE" id="PS50112"/>
    </source>
</evidence>
<dbReference type="SUPFAM" id="SSF55785">
    <property type="entry name" value="PYP-like sensor domain (PAS domain)"/>
    <property type="match status" value="1"/>
</dbReference>
<dbReference type="InterPro" id="IPR003594">
    <property type="entry name" value="HATPase_dom"/>
</dbReference>
<feature type="modified residue" description="4-aspartylphosphate" evidence="4">
    <location>
        <position position="55"/>
    </location>
</feature>
<evidence type="ECO:0000256" key="3">
    <source>
        <dbReference type="ARBA" id="ARBA00022553"/>
    </source>
</evidence>
<dbReference type="EC" id="2.7.13.3" evidence="2"/>
<dbReference type="InterPro" id="IPR036097">
    <property type="entry name" value="HisK_dim/P_sf"/>
</dbReference>
<dbReference type="RefSeq" id="WP_316694395.1">
    <property type="nucleotide sequence ID" value="NZ_CP103836.1"/>
</dbReference>
<comment type="catalytic activity">
    <reaction evidence="1">
        <text>ATP + protein L-histidine = ADP + protein N-phospho-L-histidine.</text>
        <dbReference type="EC" id="2.7.13.3"/>
    </reaction>
</comment>
<dbReference type="Pfam" id="PF02518">
    <property type="entry name" value="HATPase_c"/>
    <property type="match status" value="1"/>
</dbReference>
<dbReference type="PRINTS" id="PR00344">
    <property type="entry name" value="BCTRLSENSOR"/>
</dbReference>
<evidence type="ECO:0000256" key="1">
    <source>
        <dbReference type="ARBA" id="ARBA00000085"/>
    </source>
</evidence>
<feature type="modified residue" description="4-aspartylphosphate" evidence="4">
    <location>
        <position position="578"/>
    </location>
</feature>
<dbReference type="Proteomes" id="UP001302716">
    <property type="component" value="Chromosome"/>
</dbReference>
<dbReference type="InterPro" id="IPR011006">
    <property type="entry name" value="CheY-like_superfamily"/>
</dbReference>
<dbReference type="NCBIfam" id="TIGR00229">
    <property type="entry name" value="sensory_box"/>
    <property type="match status" value="1"/>
</dbReference>
<accession>A0AAU0B9K0</accession>
<dbReference type="Gene3D" id="3.30.450.20">
    <property type="entry name" value="PAS domain"/>
    <property type="match status" value="1"/>
</dbReference>
<dbReference type="CDD" id="cd00082">
    <property type="entry name" value="HisKA"/>
    <property type="match status" value="1"/>
</dbReference>
<dbReference type="PROSITE" id="PS50109">
    <property type="entry name" value="HIS_KIN"/>
    <property type="match status" value="1"/>
</dbReference>
<dbReference type="PANTHER" id="PTHR43065:SF42">
    <property type="entry name" value="TWO-COMPONENT SENSOR PPRA"/>
    <property type="match status" value="1"/>
</dbReference>
<dbReference type="SUPFAM" id="SSF55874">
    <property type="entry name" value="ATPase domain of HSP90 chaperone/DNA topoisomerase II/histidine kinase"/>
    <property type="match status" value="1"/>
</dbReference>
<evidence type="ECO:0000313" key="9">
    <source>
        <dbReference type="Proteomes" id="UP001302716"/>
    </source>
</evidence>
<evidence type="ECO:0000313" key="8">
    <source>
        <dbReference type="EMBL" id="WOB48630.1"/>
    </source>
</evidence>
<dbReference type="SUPFAM" id="SSF52172">
    <property type="entry name" value="CheY-like"/>
    <property type="match status" value="2"/>
</dbReference>
<name>A0AAU0B9K0_9XANT</name>
<proteinExistence type="predicted"/>
<dbReference type="Gene3D" id="1.10.287.130">
    <property type="match status" value="1"/>
</dbReference>
<dbReference type="InterPro" id="IPR003661">
    <property type="entry name" value="HisK_dim/P_dom"/>
</dbReference>
<keyword evidence="3 4" id="KW-0597">Phosphoprotein</keyword>
<feature type="domain" description="Histidine kinase" evidence="5">
    <location>
        <begin position="288"/>
        <end position="508"/>
    </location>
</feature>
<dbReference type="SMART" id="SM00387">
    <property type="entry name" value="HATPase_c"/>
    <property type="match status" value="1"/>
</dbReference>
<dbReference type="InterPro" id="IPR035965">
    <property type="entry name" value="PAS-like_dom_sf"/>
</dbReference>
<sequence>MPSSHRILVVDDNAVTRYSVRRVLEHHQFVVEEAGTGTDGLAKLATHAFAAVVLDVNLPDMSGFDIVRALRAAPRTALLPVVHVSAASIATGDMATGLDAGADAYLIHPVDPSVLVATLRTLLRARNAEDALRISEARFREIFEHISAPIAVVDSRLHTHEANAAFQRLIGSATPGDAIQAAGLDQATTVHALTTALAHRARWSGTLSIIRDGKLCETEWRVSPYREPDLGLLLVEDVTEQRLREREQRQELDTATTELAHQIAERQRTEIQLLQAQKMEALGNLTGGIAHDFNNLLTSIISGLDMIQLAVESNRVERVPRLAEIATGSAHRAAALTQRMLAFARKQSLDAQAFDINARVRSLEDMLHRSIGENIVLELDLAQTPLVAVADANQLENVVLNLVINARDALKGKGTIRIQSAAYTARNDPELDDGDYVAVNVIDNGSGIEPAILNQVFEPFFTTKPIGEGTGLGLSMTYGFARQSGGTARITSTVGRGTTVALLLPRGLTASEVAPAPAPRSPRHRHERILLVDDTDVVRMMVSEVLSDAGYHVTEAENANGALEQLRAGVEIDLVVSDVGLPGMNGRDMADVARALRPGLPILFITGYAENAATRQEFLAEGMALLPKPFSLNDLLNMVGQMLDSSVLAARA</sequence>
<dbReference type="EMBL" id="CP103836">
    <property type="protein sequence ID" value="WOB48630.1"/>
    <property type="molecule type" value="Genomic_DNA"/>
</dbReference>
<dbReference type="Gene3D" id="3.40.50.2300">
    <property type="match status" value="2"/>
</dbReference>
<organism evidence="8 9">
    <name type="scientific">Xanthomonas hydrangeae</name>
    <dbReference type="NCBI Taxonomy" id="2775159"/>
    <lineage>
        <taxon>Bacteria</taxon>
        <taxon>Pseudomonadati</taxon>
        <taxon>Pseudomonadota</taxon>
        <taxon>Gammaproteobacteria</taxon>
        <taxon>Lysobacterales</taxon>
        <taxon>Lysobacteraceae</taxon>
        <taxon>Xanthomonas</taxon>
    </lineage>
</organism>
<dbReference type="SUPFAM" id="SSF47384">
    <property type="entry name" value="Homodimeric domain of signal transducing histidine kinase"/>
    <property type="match status" value="1"/>
</dbReference>
<dbReference type="Pfam" id="PF00072">
    <property type="entry name" value="Response_reg"/>
    <property type="match status" value="2"/>
</dbReference>
<dbReference type="InterPro" id="IPR005467">
    <property type="entry name" value="His_kinase_dom"/>
</dbReference>
<dbReference type="PROSITE" id="PS50110">
    <property type="entry name" value="RESPONSE_REGULATORY"/>
    <property type="match status" value="2"/>
</dbReference>
<reference evidence="8 9" key="1">
    <citation type="submission" date="2022-08" db="EMBL/GenBank/DDBJ databases">
        <title>Whole genome sequencing-based tracing of a 2022 introduction and outbreak of Xanthomonas hortorum pv. pelargonii.</title>
        <authorList>
            <person name="Iruegas-Bocardo F."/>
            <person name="Weisberg A.K."/>
            <person name="Riutta E.R."/>
            <person name="Kilday K."/>
            <person name="Bonkowski J.C."/>
            <person name="Creswell T."/>
            <person name="Daughtrey M.L."/>
            <person name="Rane K."/>
            <person name="Grunwald N.J."/>
            <person name="Chang J.H."/>
            <person name="Putnam M.L."/>
        </authorList>
    </citation>
    <scope>NUCLEOTIDE SEQUENCE [LARGE SCALE GENOMIC DNA]</scope>
    <source>
        <strain evidence="8 9">22-323</strain>
    </source>
</reference>
<feature type="domain" description="Response regulatory" evidence="6">
    <location>
        <begin position="6"/>
        <end position="123"/>
    </location>
</feature>
<protein>
    <recommendedName>
        <fullName evidence="2">histidine kinase</fullName>
        <ecNumber evidence="2">2.7.13.3</ecNumber>
    </recommendedName>
</protein>
<dbReference type="InterPro" id="IPR013656">
    <property type="entry name" value="PAS_4"/>
</dbReference>
<feature type="domain" description="Response regulatory" evidence="6">
    <location>
        <begin position="528"/>
        <end position="643"/>
    </location>
</feature>